<organism evidence="2 3">
    <name type="scientific">Zancudomyces culisetae</name>
    <name type="common">Gut fungus</name>
    <name type="synonym">Smittium culisetae</name>
    <dbReference type="NCBI Taxonomy" id="1213189"/>
    <lineage>
        <taxon>Eukaryota</taxon>
        <taxon>Fungi</taxon>
        <taxon>Fungi incertae sedis</taxon>
        <taxon>Zoopagomycota</taxon>
        <taxon>Kickxellomycotina</taxon>
        <taxon>Harpellomycetes</taxon>
        <taxon>Harpellales</taxon>
        <taxon>Legeriomycetaceae</taxon>
        <taxon>Zancudomyces</taxon>
    </lineage>
</organism>
<evidence type="ECO:0000313" key="2">
    <source>
        <dbReference type="EMBL" id="OMH80721.1"/>
    </source>
</evidence>
<comment type="caution">
    <text evidence="2">The sequence shown here is derived from an EMBL/GenBank/DDBJ whole genome shotgun (WGS) entry which is preliminary data.</text>
</comment>
<feature type="region of interest" description="Disordered" evidence="1">
    <location>
        <begin position="587"/>
        <end position="608"/>
    </location>
</feature>
<feature type="region of interest" description="Disordered" evidence="1">
    <location>
        <begin position="182"/>
        <end position="221"/>
    </location>
</feature>
<protein>
    <submittedName>
        <fullName evidence="2">Uncharacterized protein</fullName>
    </submittedName>
</protein>
<gene>
    <name evidence="2" type="ORF">AX774_g5835</name>
</gene>
<feature type="compositionally biased region" description="Polar residues" evidence="1">
    <location>
        <begin position="185"/>
        <end position="200"/>
    </location>
</feature>
<evidence type="ECO:0000313" key="3">
    <source>
        <dbReference type="Proteomes" id="UP000188320"/>
    </source>
</evidence>
<keyword evidence="3" id="KW-1185">Reference proteome</keyword>
<sequence>MGISGVINLFKRPKGVEKDKQKDVSTETLANTHIISSENADINTQPCKPFVPKLGDPFTGIPDRQKSNAKVRKLLGISKDFTIERIIREQNEESAHRAMFSDTYNSPRVNIASDAGDKAYDDITKTRSRSFDHTVNTIPNFLGHVEIGSNIFSNDSLHQSSGRDYYIQDGINTENIKTKTKRRSASVSYKTSNSGISTFTKGKGKGKSKGKGKDKGKAKGKGNVNKALVQKDIDTFKEFVANGKHPGSTDGYYIPPDSLIASLASDTVFQNSTENITSAMKNSPFSQNQKRRVQKNNTDVSSSFNTQNFRGVTNTSREKYRSVKISVEILEKNIEKTLTNDDVIKYESDRDRFQLSFSQLQINTFSADLLSGISPQDRSLNESTVLGGLPKVGTYAEEGLYVIGHKRDKVSNTANSDLNILSFSETLNSDINYLNQVPNSINDNIQIHRFSILSHGQDSYAEKIMDTDEDDVGMVKKNMFNETNSYLDSDFFFEKSAVKSRTTPTNKKKLYHHYNYTVPEKVGREHNRCDMRNQNHISKSSKGSKLDSLLQMTGQRLLLKNKKYKDAVRDNLETQNNKCSQIPHSVDKYVDKSDGDYEDEEEEENDDDDYNYKYAQTQRLFGIKTPVTSKSTKHISGYQEQLQAKNTIIVNRDNNTKLPHAFLASVEDNAGYISLSEVDSDDSMAVQDYTRYNSNLATINSKNTHVKKTQLVLQNNNIKMRNGKDGKVDKGGDAD</sequence>
<name>A0A1R1PIB1_ZANCU</name>
<reference evidence="3" key="1">
    <citation type="submission" date="2017-01" db="EMBL/GenBank/DDBJ databases">
        <authorList>
            <person name="Wang Y."/>
            <person name="White M."/>
            <person name="Kvist S."/>
            <person name="Moncalvo J.-M."/>
        </authorList>
    </citation>
    <scope>NUCLEOTIDE SEQUENCE [LARGE SCALE GENOMIC DNA]</scope>
    <source>
        <strain evidence="3">COL-18-3</strain>
    </source>
</reference>
<feature type="non-terminal residue" evidence="2">
    <location>
        <position position="735"/>
    </location>
</feature>
<feature type="region of interest" description="Disordered" evidence="1">
    <location>
        <begin position="279"/>
        <end position="308"/>
    </location>
</feature>
<evidence type="ECO:0000256" key="1">
    <source>
        <dbReference type="SAM" id="MobiDB-lite"/>
    </source>
</evidence>
<dbReference type="AlphaFoldDB" id="A0A1R1PIB1"/>
<accession>A0A1R1PIB1</accession>
<dbReference type="Proteomes" id="UP000188320">
    <property type="component" value="Unassembled WGS sequence"/>
</dbReference>
<feature type="compositionally biased region" description="Acidic residues" evidence="1">
    <location>
        <begin position="596"/>
        <end position="608"/>
    </location>
</feature>
<proteinExistence type="predicted"/>
<feature type="compositionally biased region" description="Polar residues" evidence="1">
    <location>
        <begin position="279"/>
        <end position="288"/>
    </location>
</feature>
<feature type="compositionally biased region" description="Polar residues" evidence="1">
    <location>
        <begin position="295"/>
        <end position="308"/>
    </location>
</feature>
<dbReference type="EMBL" id="LSSK01001098">
    <property type="protein sequence ID" value="OMH80721.1"/>
    <property type="molecule type" value="Genomic_DNA"/>
</dbReference>